<organism evidence="3 4">
    <name type="scientific">Virgisporangium aurantiacum</name>
    <dbReference type="NCBI Taxonomy" id="175570"/>
    <lineage>
        <taxon>Bacteria</taxon>
        <taxon>Bacillati</taxon>
        <taxon>Actinomycetota</taxon>
        <taxon>Actinomycetes</taxon>
        <taxon>Micromonosporales</taxon>
        <taxon>Micromonosporaceae</taxon>
        <taxon>Virgisporangium</taxon>
    </lineage>
</organism>
<feature type="region of interest" description="Disordered" evidence="1">
    <location>
        <begin position="45"/>
        <end position="131"/>
    </location>
</feature>
<evidence type="ECO:0000259" key="2">
    <source>
        <dbReference type="Pfam" id="PF13453"/>
    </source>
</evidence>
<feature type="domain" description="Transcription factor zinc-finger" evidence="2">
    <location>
        <begin position="7"/>
        <end position="44"/>
    </location>
</feature>
<accession>A0A8J3ZFS4</accession>
<dbReference type="RefSeq" id="WP_373320387.1">
    <property type="nucleotide sequence ID" value="NZ_BOPG01000063.1"/>
</dbReference>
<feature type="compositionally biased region" description="Pro residues" evidence="1">
    <location>
        <begin position="55"/>
        <end position="68"/>
    </location>
</feature>
<evidence type="ECO:0000313" key="4">
    <source>
        <dbReference type="Proteomes" id="UP000612585"/>
    </source>
</evidence>
<dbReference type="Proteomes" id="UP000612585">
    <property type="component" value="Unassembled WGS sequence"/>
</dbReference>
<protein>
    <recommendedName>
        <fullName evidence="2">Transcription factor zinc-finger domain-containing protein</fullName>
    </recommendedName>
</protein>
<evidence type="ECO:0000313" key="3">
    <source>
        <dbReference type="EMBL" id="GIJ61050.1"/>
    </source>
</evidence>
<keyword evidence="4" id="KW-1185">Reference proteome</keyword>
<proteinExistence type="predicted"/>
<dbReference type="Pfam" id="PF13453">
    <property type="entry name" value="Zn_ribbon_TFIIB"/>
    <property type="match status" value="1"/>
</dbReference>
<dbReference type="EMBL" id="BOPG01000063">
    <property type="protein sequence ID" value="GIJ61050.1"/>
    <property type="molecule type" value="Genomic_DNA"/>
</dbReference>
<feature type="compositionally biased region" description="Pro residues" evidence="1">
    <location>
        <begin position="119"/>
        <end position="131"/>
    </location>
</feature>
<name>A0A8J3ZFS4_9ACTN</name>
<reference evidence="3" key="1">
    <citation type="submission" date="2021-01" db="EMBL/GenBank/DDBJ databases">
        <title>Whole genome shotgun sequence of Virgisporangium aurantiacum NBRC 16421.</title>
        <authorList>
            <person name="Komaki H."/>
            <person name="Tamura T."/>
        </authorList>
    </citation>
    <scope>NUCLEOTIDE SEQUENCE</scope>
    <source>
        <strain evidence="3">NBRC 16421</strain>
    </source>
</reference>
<feature type="compositionally biased region" description="Gly residues" evidence="1">
    <location>
        <begin position="69"/>
        <end position="107"/>
    </location>
</feature>
<evidence type="ECO:0000256" key="1">
    <source>
        <dbReference type="SAM" id="MobiDB-lite"/>
    </source>
</evidence>
<comment type="caution">
    <text evidence="3">The sequence shown here is derived from an EMBL/GenBank/DDBJ whole genome shotgun (WGS) entry which is preliminary data.</text>
</comment>
<dbReference type="InterPro" id="IPR027392">
    <property type="entry name" value="TF_Znf"/>
</dbReference>
<sequence length="131" mass="13203">MSHPYMQCPRCRGPMQSYPRSGVQIEQCTQCRGIFLDEAELATLGRNEAQWGPGGMPPGGPGPGPGPGPGYGGYGGGYGQGPGGYGPGPGPGPGYGYGGGYAGGYGPQGPVWGSMDPDNPAPPPDPPPQER</sequence>
<gene>
    <name evidence="3" type="ORF">Vau01_085660</name>
</gene>
<dbReference type="AlphaFoldDB" id="A0A8J3ZFS4"/>